<evidence type="ECO:0000313" key="2">
    <source>
        <dbReference type="EMBL" id="MCY9548336.1"/>
    </source>
</evidence>
<dbReference type="Proteomes" id="UP001527052">
    <property type="component" value="Unassembled WGS sequence"/>
</dbReference>
<dbReference type="SUPFAM" id="SSF158745">
    <property type="entry name" value="LanC-like"/>
    <property type="match status" value="1"/>
</dbReference>
<proteinExistence type="predicted"/>
<dbReference type="Pfam" id="PF13575">
    <property type="entry name" value="DUF4135"/>
    <property type="match status" value="1"/>
</dbReference>
<dbReference type="SMART" id="SM01260">
    <property type="entry name" value="LANC_like"/>
    <property type="match status" value="1"/>
</dbReference>
<reference evidence="2 3" key="1">
    <citation type="submission" date="2022-05" db="EMBL/GenBank/DDBJ databases">
        <title>Genome Sequencing of Bee-Associated Microbes.</title>
        <authorList>
            <person name="Dunlap C."/>
        </authorList>
    </citation>
    <scope>NUCLEOTIDE SEQUENCE [LARGE SCALE GENOMIC DNA]</scope>
    <source>
        <strain evidence="2 3">NRRL BD-083</strain>
    </source>
</reference>
<dbReference type="InterPro" id="IPR025410">
    <property type="entry name" value="Lant_dehyd"/>
</dbReference>
<dbReference type="RefSeq" id="WP_268638203.1">
    <property type="nucleotide sequence ID" value="NZ_JAMDLZ010000027.1"/>
</dbReference>
<dbReference type="PIRSF" id="PIRSF037228">
    <property type="entry name" value="Lant_mod_RumM"/>
    <property type="match status" value="1"/>
</dbReference>
<feature type="domain" description="Lantibiotic biosynthesis protein dehydration" evidence="1">
    <location>
        <begin position="97"/>
        <end position="454"/>
    </location>
</feature>
<dbReference type="PRINTS" id="PR01950">
    <property type="entry name" value="LANCSUPER"/>
</dbReference>
<name>A0ABT4ERS3_9BACI</name>
<dbReference type="NCBIfam" id="TIGR03897">
    <property type="entry name" value="lanti_2_LanM"/>
    <property type="match status" value="1"/>
</dbReference>
<keyword evidence="3" id="KW-1185">Reference proteome</keyword>
<organism evidence="2 3">
    <name type="scientific">Lysinibacillus xylanilyticus</name>
    <dbReference type="NCBI Taxonomy" id="582475"/>
    <lineage>
        <taxon>Bacteria</taxon>
        <taxon>Bacillati</taxon>
        <taxon>Bacillota</taxon>
        <taxon>Bacilli</taxon>
        <taxon>Bacillales</taxon>
        <taxon>Bacillaceae</taxon>
        <taxon>Lysinibacillus</taxon>
    </lineage>
</organism>
<dbReference type="InterPro" id="IPR007822">
    <property type="entry name" value="LANC-like"/>
</dbReference>
<comment type="caution">
    <text evidence="2">The sequence shown here is derived from an EMBL/GenBank/DDBJ whole genome shotgun (WGS) entry which is preliminary data.</text>
</comment>
<protein>
    <submittedName>
        <fullName evidence="2">Type 2 lanthipeptide synthetase LanM</fullName>
    </submittedName>
</protein>
<dbReference type="Pfam" id="PF05147">
    <property type="entry name" value="LANC_like"/>
    <property type="match status" value="1"/>
</dbReference>
<dbReference type="InterPro" id="IPR017146">
    <property type="entry name" value="Lanti_2_LanM"/>
</dbReference>
<dbReference type="InterPro" id="IPR012341">
    <property type="entry name" value="6hp_glycosidase-like_sf"/>
</dbReference>
<dbReference type="EMBL" id="JAMDLZ010000027">
    <property type="protein sequence ID" value="MCY9548336.1"/>
    <property type="molecule type" value="Genomic_DNA"/>
</dbReference>
<sequence length="915" mass="106007">MDNLLLNSYYIKFHSKQVEDWFTNAEIVYENYIDIVALHNSIVKIIKNKIYEIGFKSILIDFHNTFDYLDEVNEKKNLEEYIQARNLQENKIISSKIDLVIENTLNYITEIINHYMEDYNQIKNIFNITNDKITSILLNEGDTHNNGKSVARINLNEEIIIYKPKDLGPDIFYYKMIEHYNEKSKRNLYIPKCLNKKKYGWQEFVDHTKSTSIEDVTNYYNELGIHSCFLYLLQASDIHFENIISMNRHPVLIDLETIFQSELNLSNTSEDVTNYSFITNTILGTLLFDIATSPFEDMVLFIGGTTNPNRQTYNKELLVDINSDKMRLINSIHRNTDVSNIPLLNDDYQEIYNFIDDYSDGFVECYTFILNNKDFLETFIMDAENFSIRYVLRPTYIYAKFIDALKDPNRLMGKNQNDLYEILNKANASLIQKDTILELEFSDIQEYDVPLFNSDLDSKTLLHSKSGVKIDQFLLKEPRNKVLSKLHTFSEKDCNYQLELINMAISSYYENADNDSRRIHNISKTHPKKYISNKEILSSKLSTLKDKLKVNHDFIQALSLRHDKRGNNVLSTMPMGIYDGLAGLGLLLAAEQKVLGTKNEKEIQKLNNTINMLYDSDLGDNIFSIYHGKASYFKYYLELNKINNFFTINFKAKLIDFCKEILQSNISRAPLDYIGGIAGLLSLLIDFKEEVNDKILDECILFLINNIFSRLKAEDDLLYWSSDFNDSISLACFSHGITGINYSLSKIIHFYPDLKDEIIDVICKTSLYEDTIFNKDINCWMDNREIGQKSTNTWCNGNSGILLGRSLIEQNTGLSLNYINETESLILKENLIYEIDHSICHGLAGNLVILTKLNNYNDTLQLKEIRNTLYSALSTDSIKSGYKYNTNTLSFFLSNVGVIYSLLHDIDHTLPPILI</sequence>
<dbReference type="Gene3D" id="1.50.10.10">
    <property type="match status" value="1"/>
</dbReference>
<evidence type="ECO:0000259" key="1">
    <source>
        <dbReference type="Pfam" id="PF13575"/>
    </source>
</evidence>
<accession>A0ABT4ERS3</accession>
<gene>
    <name evidence="2" type="primary">lanM</name>
    <name evidence="2" type="ORF">M5W82_15465</name>
</gene>
<evidence type="ECO:0000313" key="3">
    <source>
        <dbReference type="Proteomes" id="UP001527052"/>
    </source>
</evidence>